<organism evidence="2 3">
    <name type="scientific">Colletotrichum incanum</name>
    <name type="common">Soybean anthracnose fungus</name>
    <dbReference type="NCBI Taxonomy" id="1573173"/>
    <lineage>
        <taxon>Eukaryota</taxon>
        <taxon>Fungi</taxon>
        <taxon>Dikarya</taxon>
        <taxon>Ascomycota</taxon>
        <taxon>Pezizomycotina</taxon>
        <taxon>Sordariomycetes</taxon>
        <taxon>Hypocreomycetidae</taxon>
        <taxon>Glomerellales</taxon>
        <taxon>Glomerellaceae</taxon>
        <taxon>Colletotrichum</taxon>
        <taxon>Colletotrichum spaethianum species complex</taxon>
    </lineage>
</organism>
<evidence type="ECO:0000313" key="2">
    <source>
        <dbReference type="EMBL" id="KZL87609.1"/>
    </source>
</evidence>
<feature type="domain" description="Heterokaryon incompatibility" evidence="1">
    <location>
        <begin position="207"/>
        <end position="365"/>
    </location>
</feature>
<protein>
    <submittedName>
        <fullName evidence="2">Heterokaryon incompatibility protein</fullName>
    </submittedName>
</protein>
<dbReference type="PANTHER" id="PTHR33112">
    <property type="entry name" value="DOMAIN PROTEIN, PUTATIVE-RELATED"/>
    <property type="match status" value="1"/>
</dbReference>
<dbReference type="STRING" id="1573173.A0A162PV04"/>
<dbReference type="InterPro" id="IPR010730">
    <property type="entry name" value="HET"/>
</dbReference>
<feature type="non-terminal residue" evidence="2">
    <location>
        <position position="1"/>
    </location>
</feature>
<dbReference type="AlphaFoldDB" id="A0A162PV04"/>
<dbReference type="Proteomes" id="UP000076584">
    <property type="component" value="Unassembled WGS sequence"/>
</dbReference>
<gene>
    <name evidence="2" type="ORF">CI238_01390</name>
</gene>
<sequence>LFKIMFALESRFKRLLSTSAGPKVINPSKVVHGFVTTLQPCEVCCNLRVPSGSIGSGKVGGDRSFLRNKEDFSGSARQGCRWCMAVAKALESMDLDIPPSHRIIVIIFGTGACYLKVPSAGITLQFYTPIGSSPAWDGITQGHEMSCSADMSQTASFIRSCLNACDSGHALCKQSTLRMPTRVIDVGRTNDSQVRLIETARIRASPYVALSYCWGRKGHLLTTQTNFRAMTTGIHIAEFPQTIQDAVEITRKLNLRYLWVDALCIIQDSRSDWEVESAKMASVYHNAYLTIAAGTSTCASEGFLHQKHLATAQRQPLRMDWRTDRGQPTVLAVRIVPAMDTHSYNIGGDRQKILPLNVRGWTLQEELLSHRTVTYTQNELWWTCQTQRNCECHTFDAVTTNAPKTLFSPALMANPPVAFEQWRAIVSEFSTRRLSYGLDKLPALSGLASVIHEKTGSSYVAGLWKDNFVRDLNWYSPARTLDRLDDANVKATEGYCAPTYSWASANGLIDFFRGSFAVSHPGTPPSIQWIPRSSLVDAKTVVDGSNPLGRVKSGYATLHGHISQAMLEVATTHMGGLNSYALYHNGEFMNFHPDMRLEKAQAGSKRGLVSVCRSPARSKAQPLRSGLPVLLFYLGDWSYAERKLVQRTYLVLGRCPLDMSKYERLGLAHHQTQLGLKKAVAGSKGLADTITLL</sequence>
<evidence type="ECO:0000313" key="3">
    <source>
        <dbReference type="Proteomes" id="UP000076584"/>
    </source>
</evidence>
<reference evidence="2 3" key="1">
    <citation type="submission" date="2015-06" db="EMBL/GenBank/DDBJ databases">
        <title>Survival trade-offs in plant roots during colonization by closely related pathogenic and mutualistic fungi.</title>
        <authorList>
            <person name="Hacquard S."/>
            <person name="Kracher B."/>
            <person name="Hiruma K."/>
            <person name="Weinman A."/>
            <person name="Muench P."/>
            <person name="Garrido Oter R."/>
            <person name="Ver Loren van Themaat E."/>
            <person name="Dallerey J.-F."/>
            <person name="Damm U."/>
            <person name="Henrissat B."/>
            <person name="Lespinet O."/>
            <person name="Thon M."/>
            <person name="Kemen E."/>
            <person name="McHardy A.C."/>
            <person name="Schulze-Lefert P."/>
            <person name="O'Connell R.J."/>
        </authorList>
    </citation>
    <scope>NUCLEOTIDE SEQUENCE [LARGE SCALE GENOMIC DNA]</scope>
    <source>
        <strain evidence="2 3">MAFF 238704</strain>
    </source>
</reference>
<dbReference type="EMBL" id="LFIW01000219">
    <property type="protein sequence ID" value="KZL87609.1"/>
    <property type="molecule type" value="Genomic_DNA"/>
</dbReference>
<dbReference type="PANTHER" id="PTHR33112:SF16">
    <property type="entry name" value="HETEROKARYON INCOMPATIBILITY DOMAIN-CONTAINING PROTEIN"/>
    <property type="match status" value="1"/>
</dbReference>
<comment type="caution">
    <text evidence="2">The sequence shown here is derived from an EMBL/GenBank/DDBJ whole genome shotgun (WGS) entry which is preliminary data.</text>
</comment>
<keyword evidence="3" id="KW-1185">Reference proteome</keyword>
<dbReference type="Pfam" id="PF06985">
    <property type="entry name" value="HET"/>
    <property type="match status" value="1"/>
</dbReference>
<evidence type="ECO:0000259" key="1">
    <source>
        <dbReference type="Pfam" id="PF06985"/>
    </source>
</evidence>
<accession>A0A162PV04</accession>
<name>A0A162PV04_COLIC</name>
<proteinExistence type="predicted"/>